<sequence length="107" mass="12216">MSQSLEKEGTVLETNSRTVQRPAQRTIEETERFQEESRQGKRQRKLAQTLPTRVLDSQIGTFSHGQSPYGAHSQGTGKEEQDIYMEITNEIRHIEAIIDVKLGKCDK</sequence>
<feature type="compositionally biased region" description="Basic and acidic residues" evidence="1">
    <location>
        <begin position="1"/>
        <end position="10"/>
    </location>
</feature>
<keyword evidence="3" id="KW-1185">Reference proteome</keyword>
<evidence type="ECO:0000313" key="3">
    <source>
        <dbReference type="Proteomes" id="UP000765509"/>
    </source>
</evidence>
<dbReference type="EMBL" id="AVOT02026547">
    <property type="protein sequence ID" value="MBW0518310.1"/>
    <property type="molecule type" value="Genomic_DNA"/>
</dbReference>
<dbReference type="AlphaFoldDB" id="A0A9Q3E8W1"/>
<proteinExistence type="predicted"/>
<protein>
    <submittedName>
        <fullName evidence="2">Uncharacterized protein</fullName>
    </submittedName>
</protein>
<feature type="compositionally biased region" description="Polar residues" evidence="1">
    <location>
        <begin position="12"/>
        <end position="23"/>
    </location>
</feature>
<feature type="region of interest" description="Disordered" evidence="1">
    <location>
        <begin position="1"/>
        <end position="54"/>
    </location>
</feature>
<gene>
    <name evidence="2" type="ORF">O181_058025</name>
</gene>
<feature type="compositionally biased region" description="Basic and acidic residues" evidence="1">
    <location>
        <begin position="26"/>
        <end position="39"/>
    </location>
</feature>
<reference evidence="2" key="1">
    <citation type="submission" date="2021-03" db="EMBL/GenBank/DDBJ databases">
        <title>Draft genome sequence of rust myrtle Austropuccinia psidii MF-1, a brazilian biotype.</title>
        <authorList>
            <person name="Quecine M.C."/>
            <person name="Pachon D.M.R."/>
            <person name="Bonatelli M.L."/>
            <person name="Correr F.H."/>
            <person name="Franceschini L.M."/>
            <person name="Leite T.F."/>
            <person name="Margarido G.R.A."/>
            <person name="Almeida C.A."/>
            <person name="Ferrarezi J.A."/>
            <person name="Labate C.A."/>
        </authorList>
    </citation>
    <scope>NUCLEOTIDE SEQUENCE</scope>
    <source>
        <strain evidence="2">MF-1</strain>
    </source>
</reference>
<organism evidence="2 3">
    <name type="scientific">Austropuccinia psidii MF-1</name>
    <dbReference type="NCBI Taxonomy" id="1389203"/>
    <lineage>
        <taxon>Eukaryota</taxon>
        <taxon>Fungi</taxon>
        <taxon>Dikarya</taxon>
        <taxon>Basidiomycota</taxon>
        <taxon>Pucciniomycotina</taxon>
        <taxon>Pucciniomycetes</taxon>
        <taxon>Pucciniales</taxon>
        <taxon>Sphaerophragmiaceae</taxon>
        <taxon>Austropuccinia</taxon>
    </lineage>
</organism>
<comment type="caution">
    <text evidence="2">The sequence shown here is derived from an EMBL/GenBank/DDBJ whole genome shotgun (WGS) entry which is preliminary data.</text>
</comment>
<accession>A0A9Q3E8W1</accession>
<evidence type="ECO:0000313" key="2">
    <source>
        <dbReference type="EMBL" id="MBW0518310.1"/>
    </source>
</evidence>
<name>A0A9Q3E8W1_9BASI</name>
<dbReference type="Proteomes" id="UP000765509">
    <property type="component" value="Unassembled WGS sequence"/>
</dbReference>
<evidence type="ECO:0000256" key="1">
    <source>
        <dbReference type="SAM" id="MobiDB-lite"/>
    </source>
</evidence>